<evidence type="ECO:0000313" key="9">
    <source>
        <dbReference type="Proteomes" id="UP000051096"/>
    </source>
</evidence>
<evidence type="ECO:0000256" key="5">
    <source>
        <dbReference type="ARBA" id="ARBA00023136"/>
    </source>
</evidence>
<dbReference type="InterPro" id="IPR042106">
    <property type="entry name" value="Nuo/plastoQ_OxRdtase_6_NuoJ"/>
</dbReference>
<proteinExistence type="predicted"/>
<keyword evidence="4 6" id="KW-1133">Transmembrane helix</keyword>
<reference evidence="8 9" key="1">
    <citation type="journal article" date="2015" name="Microbiome">
        <title>Genomic resolution of linkages in carbon, nitrogen, and sulfur cycling among widespread estuary sediment bacteria.</title>
        <authorList>
            <person name="Baker B.J."/>
            <person name="Lazar C.S."/>
            <person name="Teske A.P."/>
            <person name="Dick G.J."/>
        </authorList>
    </citation>
    <scope>NUCLEOTIDE SEQUENCE [LARGE SCALE GENOMIC DNA]</scope>
    <source>
        <strain evidence="8">SM23_60</strain>
    </source>
</reference>
<keyword evidence="3 6" id="KW-0812">Transmembrane</keyword>
<evidence type="ECO:0000256" key="2">
    <source>
        <dbReference type="ARBA" id="ARBA00022475"/>
    </source>
</evidence>
<evidence type="ECO:0000256" key="6">
    <source>
        <dbReference type="SAM" id="Phobius"/>
    </source>
</evidence>
<comment type="subcellular location">
    <subcellularLocation>
        <location evidence="1">Cell membrane</location>
        <topology evidence="1">Multi-pass membrane protein</topology>
    </subcellularLocation>
</comment>
<evidence type="ECO:0000256" key="3">
    <source>
        <dbReference type="ARBA" id="ARBA00022692"/>
    </source>
</evidence>
<comment type="caution">
    <text evidence="8">The sequence shown here is derived from an EMBL/GenBank/DDBJ whole genome shotgun (WGS) entry which is preliminary data.</text>
</comment>
<name>A0A0S8GIW4_UNCW3</name>
<gene>
    <name evidence="8" type="ORF">AMJ87_04210</name>
</gene>
<feature type="domain" description="MrpA C-terminal/MbhD" evidence="7">
    <location>
        <begin position="9"/>
        <end position="75"/>
    </location>
</feature>
<evidence type="ECO:0000313" key="8">
    <source>
        <dbReference type="EMBL" id="KPK72649.1"/>
    </source>
</evidence>
<feature type="transmembrane region" description="Helical" evidence="6">
    <location>
        <begin position="51"/>
        <end position="70"/>
    </location>
</feature>
<dbReference type="AlphaFoldDB" id="A0A0S8GIW4"/>
<dbReference type="InterPro" id="IPR025383">
    <property type="entry name" value="MrpA_C/MbhD"/>
</dbReference>
<dbReference type="GO" id="GO:0005886">
    <property type="term" value="C:plasma membrane"/>
    <property type="evidence" value="ECO:0007669"/>
    <property type="project" value="UniProtKB-SubCell"/>
</dbReference>
<dbReference type="Gene3D" id="1.20.120.1200">
    <property type="entry name" value="NADH-ubiquinone/plastoquinone oxidoreductase chain 6, subunit NuoJ"/>
    <property type="match status" value="1"/>
</dbReference>
<dbReference type="EMBL" id="LJUO01000026">
    <property type="protein sequence ID" value="KPK72649.1"/>
    <property type="molecule type" value="Genomic_DNA"/>
</dbReference>
<dbReference type="Proteomes" id="UP000051096">
    <property type="component" value="Unassembled WGS sequence"/>
</dbReference>
<keyword evidence="5 6" id="KW-0472">Membrane</keyword>
<sequence>MILEIILVVVMLVAAISAGTFKNLLNAVIAAGFVSFIAAILFFLLHAPDVAMAEASIGAALTVAIFVIALKKTKRHEDDEKNN</sequence>
<keyword evidence="2" id="KW-1003">Cell membrane</keyword>
<feature type="transmembrane region" description="Helical" evidence="6">
    <location>
        <begin position="28"/>
        <end position="45"/>
    </location>
</feature>
<evidence type="ECO:0000256" key="1">
    <source>
        <dbReference type="ARBA" id="ARBA00004651"/>
    </source>
</evidence>
<organism evidence="8 9">
    <name type="scientific">candidate division WOR_3 bacterium SM23_60</name>
    <dbReference type="NCBI Taxonomy" id="1703780"/>
    <lineage>
        <taxon>Bacteria</taxon>
        <taxon>Bacteria division WOR-3</taxon>
    </lineage>
</organism>
<feature type="transmembrane region" description="Helical" evidence="6">
    <location>
        <begin position="6"/>
        <end position="21"/>
    </location>
</feature>
<dbReference type="Pfam" id="PF13244">
    <property type="entry name" value="MbhD"/>
    <property type="match status" value="1"/>
</dbReference>
<evidence type="ECO:0000259" key="7">
    <source>
        <dbReference type="Pfam" id="PF13244"/>
    </source>
</evidence>
<evidence type="ECO:0000256" key="4">
    <source>
        <dbReference type="ARBA" id="ARBA00022989"/>
    </source>
</evidence>
<protein>
    <recommendedName>
        <fullName evidence="7">MrpA C-terminal/MbhD domain-containing protein</fullName>
    </recommendedName>
</protein>
<accession>A0A0S8GIW4</accession>